<proteinExistence type="predicted"/>
<accession>A0AB38NU43</accession>
<comment type="caution">
    <text evidence="1">The sequence shown here is derived from an EMBL/GenBank/DDBJ whole genome shotgun (WGS) entry which is preliminary data.</text>
</comment>
<dbReference type="EMBL" id="SYVV01000005">
    <property type="protein sequence ID" value="TKG35888.1"/>
    <property type="molecule type" value="Genomic_DNA"/>
</dbReference>
<reference evidence="1 2" key="1">
    <citation type="submission" date="2019-04" db="EMBL/GenBank/DDBJ databases">
        <title>A reverse ecology approach based on a biological definition of microbial populations.</title>
        <authorList>
            <person name="Arevalo P."/>
            <person name="Vaninsberghe D."/>
            <person name="Elsherbini J."/>
            <person name="Gore J."/>
            <person name="Polz M."/>
        </authorList>
    </citation>
    <scope>NUCLEOTIDE SEQUENCE [LARGE SCALE GENOMIC DNA]</scope>
    <source>
        <strain evidence="1 2">10N.222.45.A8</strain>
    </source>
</reference>
<protein>
    <submittedName>
        <fullName evidence="1">Uncharacterized protein</fullName>
    </submittedName>
</protein>
<organism evidence="1 2">
    <name type="scientific">Vibrio tasmaniensis</name>
    <dbReference type="NCBI Taxonomy" id="212663"/>
    <lineage>
        <taxon>Bacteria</taxon>
        <taxon>Pseudomonadati</taxon>
        <taxon>Pseudomonadota</taxon>
        <taxon>Gammaproteobacteria</taxon>
        <taxon>Vibrionales</taxon>
        <taxon>Vibrionaceae</taxon>
        <taxon>Vibrio</taxon>
    </lineage>
</organism>
<evidence type="ECO:0000313" key="1">
    <source>
        <dbReference type="EMBL" id="TKG35888.1"/>
    </source>
</evidence>
<evidence type="ECO:0000313" key="2">
    <source>
        <dbReference type="Proteomes" id="UP000308018"/>
    </source>
</evidence>
<sequence>MYPLSRVPVQTQDTSGALLIPITVSKFSEIAQGKNLRTRQIFLVSSYSTIKNSNKVIEFFNKLG</sequence>
<dbReference type="Proteomes" id="UP000308018">
    <property type="component" value="Unassembled WGS sequence"/>
</dbReference>
<gene>
    <name evidence="1" type="ORF">FC057_03475</name>
</gene>
<name>A0AB38NU43_9VIBR</name>
<dbReference type="AlphaFoldDB" id="A0AB38NU43"/>